<name>D3SP36_THEAH</name>
<keyword evidence="4 5" id="KW-0436">Ligase</keyword>
<dbReference type="InterPro" id="IPR005875">
    <property type="entry name" value="PurK"/>
</dbReference>
<dbReference type="SUPFAM" id="SSF51246">
    <property type="entry name" value="Rudiment single hybrid motif"/>
    <property type="match status" value="1"/>
</dbReference>
<evidence type="ECO:0000256" key="5">
    <source>
        <dbReference type="RuleBase" id="RU361200"/>
    </source>
</evidence>
<dbReference type="NCBIfam" id="TIGR01161">
    <property type="entry name" value="purK"/>
    <property type="match status" value="1"/>
</dbReference>
<dbReference type="InterPro" id="IPR011054">
    <property type="entry name" value="Rudment_hybrid_motif"/>
</dbReference>
<organism evidence="7 8">
    <name type="scientific">Thermocrinis albus (strain DSM 14484 / JCM 11386 / HI 11/12)</name>
    <dbReference type="NCBI Taxonomy" id="638303"/>
    <lineage>
        <taxon>Bacteria</taxon>
        <taxon>Pseudomonadati</taxon>
        <taxon>Aquificota</taxon>
        <taxon>Aquificia</taxon>
        <taxon>Aquificales</taxon>
        <taxon>Aquificaceae</taxon>
        <taxon>Thermocrinis</taxon>
    </lineage>
</organism>
<keyword evidence="8" id="KW-1185">Reference proteome</keyword>
<feature type="domain" description="ATP-grasp" evidence="6">
    <location>
        <begin position="96"/>
        <end position="277"/>
    </location>
</feature>
<dbReference type="InterPro" id="IPR016185">
    <property type="entry name" value="PreATP-grasp_dom_sf"/>
</dbReference>
<dbReference type="NCBIfam" id="NF004679">
    <property type="entry name" value="PRK06019.1-5"/>
    <property type="match status" value="1"/>
</dbReference>
<evidence type="ECO:0000313" key="7">
    <source>
        <dbReference type="EMBL" id="ADC88923.1"/>
    </source>
</evidence>
<comment type="function">
    <text evidence="4">Catalyzes the ATP-dependent conversion of 5-aminoimidazole ribonucleotide (AIR) and HCO(3)(-) to N5-carboxyaminoimidazole ribonucleotide (N5-CAIR).</text>
</comment>
<dbReference type="HAMAP" id="MF_01928">
    <property type="entry name" value="PurK"/>
    <property type="match status" value="1"/>
</dbReference>
<dbReference type="GO" id="GO:0005524">
    <property type="term" value="F:ATP binding"/>
    <property type="evidence" value="ECO:0007669"/>
    <property type="project" value="UniProtKB-UniRule"/>
</dbReference>
<keyword evidence="2 4" id="KW-0658">Purine biosynthesis</keyword>
<dbReference type="HOGENOM" id="CLU_011534_0_0_0"/>
<keyword evidence="3 4" id="KW-0067">ATP-binding</keyword>
<feature type="binding site" evidence="4">
    <location>
        <position position="174"/>
    </location>
    <ligand>
        <name>ATP</name>
        <dbReference type="ChEBI" id="CHEBI:30616"/>
    </ligand>
</feature>
<dbReference type="Pfam" id="PF22660">
    <property type="entry name" value="RS_preATP-grasp-like"/>
    <property type="match status" value="1"/>
</dbReference>
<dbReference type="PANTHER" id="PTHR11609:SF5">
    <property type="entry name" value="PHOSPHORIBOSYLAMINOIMIDAZOLE CARBOXYLASE"/>
    <property type="match status" value="1"/>
</dbReference>
<dbReference type="PROSITE" id="PS50975">
    <property type="entry name" value="ATP_GRASP"/>
    <property type="match status" value="1"/>
</dbReference>
<evidence type="ECO:0000259" key="6">
    <source>
        <dbReference type="PROSITE" id="PS50975"/>
    </source>
</evidence>
<dbReference type="Proteomes" id="UP000002043">
    <property type="component" value="Chromosome"/>
</dbReference>
<comment type="pathway">
    <text evidence="4 5">Purine metabolism; IMP biosynthesis via de novo pathway; 5-amino-1-(5-phospho-D-ribosyl)imidazole-4-carboxylate from 5-amino-1-(5-phospho-D-ribosyl)imidazole (N5-CAIR route): step 1/2.</text>
</comment>
<dbReference type="EMBL" id="CP001931">
    <property type="protein sequence ID" value="ADC88923.1"/>
    <property type="molecule type" value="Genomic_DNA"/>
</dbReference>
<dbReference type="GO" id="GO:0004638">
    <property type="term" value="F:phosphoribosylaminoimidazole carboxylase activity"/>
    <property type="evidence" value="ECO:0007669"/>
    <property type="project" value="InterPro"/>
</dbReference>
<feature type="binding site" evidence="4">
    <location>
        <begin position="136"/>
        <end position="142"/>
    </location>
    <ligand>
        <name>ATP</name>
        <dbReference type="ChEBI" id="CHEBI:30616"/>
    </ligand>
</feature>
<dbReference type="Gene3D" id="3.30.1490.20">
    <property type="entry name" value="ATP-grasp fold, A domain"/>
    <property type="match status" value="1"/>
</dbReference>
<dbReference type="EC" id="6.3.4.18" evidence="4 5"/>
<dbReference type="STRING" id="638303.Thal_0288"/>
<accession>D3SP36</accession>
<sequence length="359" mass="40952">MRVGIVGGGQLGWMTVLEGRKLGFEFLVLEEKPDSPACKVADACFSYDKVDEFLRWCHVVTFEFEHIPDYILEKVYPVALPSVEVLELKKSRIKEKSFYKRMGYPVPSFRIAQGKELPSLLRDVCLPVVVKRDVMGYDGKGQYVVNHPQDAQVIATSYPHEWFLVEDWVDFAMEFSIIGVRDKSGRVLLYPPTVNFHQQGILLYNKTTSLEVKEAQDILHHLMEDLGIVGVLAVEFFYTKDGKVLINEMAPRVHNTGHYTLDGCYTSQFENLVRAVTGLPLGSTSLKCPAGMVNILGLGLEDLDLHFLLSVEGAKLYWYSKSKKPRRKMGHINVVGRTEEEVEYKINRLLEMYHVLEEK</sequence>
<proteinExistence type="inferred from homology"/>
<dbReference type="OrthoDB" id="9804625at2"/>
<dbReference type="InterPro" id="IPR011761">
    <property type="entry name" value="ATP-grasp"/>
</dbReference>
<feature type="binding site" evidence="4">
    <location>
        <position position="197"/>
    </location>
    <ligand>
        <name>ATP</name>
        <dbReference type="ChEBI" id="CHEBI:30616"/>
    </ligand>
</feature>
<dbReference type="Pfam" id="PF17769">
    <property type="entry name" value="PurK_C"/>
    <property type="match status" value="1"/>
</dbReference>
<evidence type="ECO:0000256" key="2">
    <source>
        <dbReference type="ARBA" id="ARBA00022755"/>
    </source>
</evidence>
<dbReference type="InterPro" id="IPR003135">
    <property type="entry name" value="ATP-grasp_carboxylate-amine"/>
</dbReference>
<dbReference type="Gene3D" id="3.30.470.20">
    <property type="entry name" value="ATP-grasp fold, B domain"/>
    <property type="match status" value="1"/>
</dbReference>
<dbReference type="InterPro" id="IPR040686">
    <property type="entry name" value="PurK_C"/>
</dbReference>
<dbReference type="GO" id="GO:0034028">
    <property type="term" value="F:5-(carboxyamino)imidazole ribonucleotide synthase activity"/>
    <property type="evidence" value="ECO:0007669"/>
    <property type="project" value="UniProtKB-UniRule"/>
</dbReference>
<dbReference type="eggNOG" id="COG0026">
    <property type="taxonomic scope" value="Bacteria"/>
</dbReference>
<evidence type="ECO:0000313" key="8">
    <source>
        <dbReference type="Proteomes" id="UP000002043"/>
    </source>
</evidence>
<evidence type="ECO:0000256" key="1">
    <source>
        <dbReference type="ARBA" id="ARBA00022741"/>
    </source>
</evidence>
<keyword evidence="7" id="KW-0456">Lyase</keyword>
<comment type="similarity">
    <text evidence="4 5">Belongs to the PurK/PurT family.</text>
</comment>
<keyword evidence="1 4" id="KW-0547">Nucleotide-binding</keyword>
<feature type="binding site" evidence="4">
    <location>
        <begin position="247"/>
        <end position="248"/>
    </location>
    <ligand>
        <name>ATP</name>
        <dbReference type="ChEBI" id="CHEBI:30616"/>
    </ligand>
</feature>
<dbReference type="GO" id="GO:0046872">
    <property type="term" value="F:metal ion binding"/>
    <property type="evidence" value="ECO:0007669"/>
    <property type="project" value="InterPro"/>
</dbReference>
<dbReference type="Gene3D" id="3.40.50.20">
    <property type="match status" value="1"/>
</dbReference>
<comment type="function">
    <text evidence="5">Catalyzes the ATP-dependent conversion of 5-aminoimidazole ribonucleotide (AIR) and HCO(3)- to N5-carboxyaminoimidazole ribonucleotide (N5-CAIR).</text>
</comment>
<dbReference type="Pfam" id="PF02222">
    <property type="entry name" value="ATP-grasp"/>
    <property type="match status" value="1"/>
</dbReference>
<evidence type="ECO:0000256" key="3">
    <source>
        <dbReference type="ARBA" id="ARBA00022840"/>
    </source>
</evidence>
<gene>
    <name evidence="4 5" type="primary">purK</name>
    <name evidence="7" type="ordered locus">Thal_0288</name>
</gene>
<dbReference type="RefSeq" id="WP_012991330.1">
    <property type="nucleotide sequence ID" value="NC_013894.1"/>
</dbReference>
<feature type="binding site" evidence="4">
    <location>
        <position position="92"/>
    </location>
    <ligand>
        <name>ATP</name>
        <dbReference type="ChEBI" id="CHEBI:30616"/>
    </ligand>
</feature>
<evidence type="ECO:0000256" key="4">
    <source>
        <dbReference type="HAMAP-Rule" id="MF_01928"/>
    </source>
</evidence>
<dbReference type="PANTHER" id="PTHR11609">
    <property type="entry name" value="PURINE BIOSYNTHESIS PROTEIN 6/7, PUR6/7"/>
    <property type="match status" value="1"/>
</dbReference>
<feature type="binding site" evidence="4">
    <location>
        <begin position="166"/>
        <end position="169"/>
    </location>
    <ligand>
        <name>ATP</name>
        <dbReference type="ChEBI" id="CHEBI:30616"/>
    </ligand>
</feature>
<protein>
    <recommendedName>
        <fullName evidence="4 5">N5-carboxyaminoimidazole ribonucleotide synthase</fullName>
        <shortName evidence="4 5">N5-CAIR synthase</shortName>
        <ecNumber evidence="4 5">6.3.4.18</ecNumber>
    </recommendedName>
    <alternativeName>
        <fullName evidence="4 5">5-(carboxyamino)imidazole ribonucleotide synthetase</fullName>
    </alternativeName>
</protein>
<dbReference type="InterPro" id="IPR013815">
    <property type="entry name" value="ATP_grasp_subdomain_1"/>
</dbReference>
<dbReference type="KEGG" id="tal:Thal_0288"/>
<reference evidence="8" key="1">
    <citation type="journal article" date="2010" name="Stand. Genomic Sci.">
        <title>Complete genome sequence of Thermocrinis albus type strain (HI 11/12T).</title>
        <authorList>
            <person name="Wirth R."/>
            <person name="Sikorski J."/>
            <person name="Brambilla E."/>
            <person name="Misra M."/>
            <person name="Lapidus A."/>
            <person name="Copeland A."/>
            <person name="Nolan M."/>
            <person name="Lucas S."/>
            <person name="Chen F."/>
            <person name="Tice H."/>
            <person name="Cheng J.F."/>
            <person name="Han C."/>
            <person name="Detter J.C."/>
            <person name="Tapia R."/>
            <person name="Bruce D."/>
            <person name="Goodwin L."/>
            <person name="Pitluck S."/>
            <person name="Pati A."/>
            <person name="Anderson I."/>
            <person name="Ivanova N."/>
            <person name="Mavromatis K."/>
            <person name="Mikhailova N."/>
            <person name="Chen A."/>
            <person name="Palaniappan K."/>
            <person name="Bilek Y."/>
            <person name="Hader T."/>
            <person name="Land M."/>
            <person name="Hauser L."/>
            <person name="Chang Y.J."/>
            <person name="Jeffries C.D."/>
            <person name="Tindall B.J."/>
            <person name="Rohde M."/>
            <person name="Goker M."/>
            <person name="Bristow J."/>
            <person name="Eisen J.A."/>
            <person name="Markowitz V."/>
            <person name="Hugenholtz P."/>
            <person name="Kyrpides N.C."/>
            <person name="Klenk H.P."/>
        </authorList>
    </citation>
    <scope>NUCLEOTIDE SEQUENCE [LARGE SCALE GENOMIC DNA]</scope>
    <source>
        <strain evidence="8">DSM 14484 / JCM 11386 / HI 11/12</strain>
    </source>
</reference>
<comment type="catalytic activity">
    <reaction evidence="4 5">
        <text>5-amino-1-(5-phospho-beta-D-ribosyl)imidazole + hydrogencarbonate + ATP = 5-carboxyamino-1-(5-phospho-D-ribosyl)imidazole + ADP + phosphate + 2 H(+)</text>
        <dbReference type="Rhea" id="RHEA:19317"/>
        <dbReference type="ChEBI" id="CHEBI:15378"/>
        <dbReference type="ChEBI" id="CHEBI:17544"/>
        <dbReference type="ChEBI" id="CHEBI:30616"/>
        <dbReference type="ChEBI" id="CHEBI:43474"/>
        <dbReference type="ChEBI" id="CHEBI:58730"/>
        <dbReference type="ChEBI" id="CHEBI:137981"/>
        <dbReference type="ChEBI" id="CHEBI:456216"/>
        <dbReference type="EC" id="6.3.4.18"/>
    </reaction>
</comment>
<comment type="subunit">
    <text evidence="4 5">Homodimer.</text>
</comment>
<dbReference type="AlphaFoldDB" id="D3SP36"/>
<dbReference type="SUPFAM" id="SSF52440">
    <property type="entry name" value="PreATP-grasp domain"/>
    <property type="match status" value="1"/>
</dbReference>
<feature type="binding site" evidence="4">
    <location>
        <position position="131"/>
    </location>
    <ligand>
        <name>ATP</name>
        <dbReference type="ChEBI" id="CHEBI:30616"/>
    </ligand>
</feature>
<dbReference type="UniPathway" id="UPA00074">
    <property type="reaction ID" value="UER00942"/>
</dbReference>
<dbReference type="InterPro" id="IPR054350">
    <property type="entry name" value="PurT/PurK_preATP-grasp"/>
</dbReference>
<dbReference type="GO" id="GO:0006189">
    <property type="term" value="P:'de novo' IMP biosynthetic process"/>
    <property type="evidence" value="ECO:0007669"/>
    <property type="project" value="UniProtKB-UniRule"/>
</dbReference>
<dbReference type="SUPFAM" id="SSF56059">
    <property type="entry name" value="Glutathione synthetase ATP-binding domain-like"/>
    <property type="match status" value="1"/>
</dbReference>